<protein>
    <submittedName>
        <fullName evidence="1">Uncharacterized protein</fullName>
    </submittedName>
</protein>
<organism evidence="1 2">
    <name type="scientific">Ensete ventricosum</name>
    <name type="common">Abyssinian banana</name>
    <name type="synonym">Musa ensete</name>
    <dbReference type="NCBI Taxonomy" id="4639"/>
    <lineage>
        <taxon>Eukaryota</taxon>
        <taxon>Viridiplantae</taxon>
        <taxon>Streptophyta</taxon>
        <taxon>Embryophyta</taxon>
        <taxon>Tracheophyta</taxon>
        <taxon>Spermatophyta</taxon>
        <taxon>Magnoliopsida</taxon>
        <taxon>Liliopsida</taxon>
        <taxon>Zingiberales</taxon>
        <taxon>Musaceae</taxon>
        <taxon>Ensete</taxon>
    </lineage>
</organism>
<evidence type="ECO:0000313" key="2">
    <source>
        <dbReference type="Proteomes" id="UP000287651"/>
    </source>
</evidence>
<dbReference type="EMBL" id="AMZH03004989">
    <property type="protein sequence ID" value="RRT67581.1"/>
    <property type="molecule type" value="Genomic_DNA"/>
</dbReference>
<comment type="caution">
    <text evidence="1">The sequence shown here is derived from an EMBL/GenBank/DDBJ whole genome shotgun (WGS) entry which is preliminary data.</text>
</comment>
<dbReference type="Proteomes" id="UP000287651">
    <property type="component" value="Unassembled WGS sequence"/>
</dbReference>
<reference evidence="1 2" key="1">
    <citation type="journal article" date="2014" name="Agronomy (Basel)">
        <title>A Draft Genome Sequence for Ensete ventricosum, the Drought-Tolerant Tree Against Hunger.</title>
        <authorList>
            <person name="Harrison J."/>
            <person name="Moore K.A."/>
            <person name="Paszkiewicz K."/>
            <person name="Jones T."/>
            <person name="Grant M."/>
            <person name="Ambacheew D."/>
            <person name="Muzemil S."/>
            <person name="Studholme D.J."/>
        </authorList>
    </citation>
    <scope>NUCLEOTIDE SEQUENCE [LARGE SCALE GENOMIC DNA]</scope>
</reference>
<accession>A0A426ZUC9</accession>
<sequence>MLGNFNPRSTSAGAPITPVLCLKSTIGLRRYPGFRSAPPVFFCRERRPHGRNSVRNMFPRSGSERFIAGENEMTRMTPNGQGSVADVVASGGHDRSGAHIDWCCLGLTLGTHPDHQHTYDTWTTTRYFIRCLSRVGTERATRSMCFK</sequence>
<proteinExistence type="predicted"/>
<evidence type="ECO:0000313" key="1">
    <source>
        <dbReference type="EMBL" id="RRT67581.1"/>
    </source>
</evidence>
<gene>
    <name evidence="1" type="ORF">B296_00039138</name>
</gene>
<dbReference type="AlphaFoldDB" id="A0A426ZUC9"/>
<name>A0A426ZUC9_ENSVE</name>